<evidence type="ECO:0000256" key="6">
    <source>
        <dbReference type="ARBA" id="ARBA00023274"/>
    </source>
</evidence>
<dbReference type="AlphaFoldDB" id="A0A8S3ZEY8"/>
<reference evidence="10" key="1">
    <citation type="submission" date="2021-04" db="EMBL/GenBank/DDBJ databases">
        <authorList>
            <consortium name="Molecular Ecology Group"/>
        </authorList>
    </citation>
    <scope>NUCLEOTIDE SEQUENCE</scope>
</reference>
<dbReference type="GO" id="GO:0003735">
    <property type="term" value="F:structural constituent of ribosome"/>
    <property type="evidence" value="ECO:0007669"/>
    <property type="project" value="InterPro"/>
</dbReference>
<keyword evidence="3" id="KW-0809">Transit peptide</keyword>
<evidence type="ECO:0000256" key="3">
    <source>
        <dbReference type="ARBA" id="ARBA00022946"/>
    </source>
</evidence>
<name>A0A8S3ZEY8_9EUPU</name>
<dbReference type="EMBL" id="CAJHNH020002113">
    <property type="protein sequence ID" value="CAG5125636.1"/>
    <property type="molecule type" value="Genomic_DNA"/>
</dbReference>
<keyword evidence="11" id="KW-1185">Reference proteome</keyword>
<dbReference type="OrthoDB" id="10249237at2759"/>
<dbReference type="PANTHER" id="PTHR34090:SF1">
    <property type="entry name" value="LARGE RIBOSOMAL SUBUNIT PROTEIN ML52"/>
    <property type="match status" value="1"/>
</dbReference>
<evidence type="ECO:0000256" key="8">
    <source>
        <dbReference type="ARBA" id="ARBA00035425"/>
    </source>
</evidence>
<comment type="caution">
    <text evidence="10">The sequence shown here is derived from an EMBL/GenBank/DDBJ whole genome shotgun (WGS) entry which is preliminary data.</text>
</comment>
<evidence type="ECO:0000313" key="10">
    <source>
        <dbReference type="EMBL" id="CAG5125636.1"/>
    </source>
</evidence>
<dbReference type="Pfam" id="PF18699">
    <property type="entry name" value="MRPL52"/>
    <property type="match status" value="1"/>
</dbReference>
<feature type="region of interest" description="Disordered" evidence="9">
    <location>
        <begin position="123"/>
        <end position="144"/>
    </location>
</feature>
<sequence>MAASIVRWKGGGNFSNLVTSLWRNRLFVLCQQELHTSQSFQIDRRKDKEISQYLRYRNHEKTVQHRHHPIHELPDYSYSDGRPTEVAICQKSRQDRNYQLAKQIVQLVGEMKFAQEQLLSQAADKSRNEQARLDSRLKEKGTPM</sequence>
<keyword evidence="4" id="KW-0689">Ribosomal protein</keyword>
<dbReference type="GO" id="GO:0032543">
    <property type="term" value="P:mitochondrial translation"/>
    <property type="evidence" value="ECO:0007669"/>
    <property type="project" value="InterPro"/>
</dbReference>
<dbReference type="GO" id="GO:0005762">
    <property type="term" value="C:mitochondrial large ribosomal subunit"/>
    <property type="evidence" value="ECO:0007669"/>
    <property type="project" value="InterPro"/>
</dbReference>
<proteinExistence type="inferred from homology"/>
<evidence type="ECO:0000256" key="7">
    <source>
        <dbReference type="ARBA" id="ARBA00035181"/>
    </source>
</evidence>
<keyword evidence="6" id="KW-0687">Ribonucleoprotein</keyword>
<comment type="similarity">
    <text evidence="2">Belongs to the mitochondrion-specific ribosomal protein mL52 family.</text>
</comment>
<evidence type="ECO:0000256" key="1">
    <source>
        <dbReference type="ARBA" id="ARBA00004173"/>
    </source>
</evidence>
<organism evidence="10 11">
    <name type="scientific">Candidula unifasciata</name>
    <dbReference type="NCBI Taxonomy" id="100452"/>
    <lineage>
        <taxon>Eukaryota</taxon>
        <taxon>Metazoa</taxon>
        <taxon>Spiralia</taxon>
        <taxon>Lophotrochozoa</taxon>
        <taxon>Mollusca</taxon>
        <taxon>Gastropoda</taxon>
        <taxon>Heterobranchia</taxon>
        <taxon>Euthyneura</taxon>
        <taxon>Panpulmonata</taxon>
        <taxon>Eupulmonata</taxon>
        <taxon>Stylommatophora</taxon>
        <taxon>Helicina</taxon>
        <taxon>Helicoidea</taxon>
        <taxon>Geomitridae</taxon>
        <taxon>Candidula</taxon>
    </lineage>
</organism>
<evidence type="ECO:0000313" key="11">
    <source>
        <dbReference type="Proteomes" id="UP000678393"/>
    </source>
</evidence>
<keyword evidence="5" id="KW-0496">Mitochondrion</keyword>
<dbReference type="Proteomes" id="UP000678393">
    <property type="component" value="Unassembled WGS sequence"/>
</dbReference>
<gene>
    <name evidence="10" type="ORF">CUNI_LOCUS11194</name>
</gene>
<evidence type="ECO:0000256" key="4">
    <source>
        <dbReference type="ARBA" id="ARBA00022980"/>
    </source>
</evidence>
<dbReference type="PANTHER" id="PTHR34090">
    <property type="entry name" value="39S RIBOSOMAL PROTEIN L52, MITOCHONDRIAL"/>
    <property type="match status" value="1"/>
</dbReference>
<evidence type="ECO:0000256" key="5">
    <source>
        <dbReference type="ARBA" id="ARBA00023128"/>
    </source>
</evidence>
<feature type="compositionally biased region" description="Basic and acidic residues" evidence="9">
    <location>
        <begin position="124"/>
        <end position="144"/>
    </location>
</feature>
<comment type="subcellular location">
    <subcellularLocation>
        <location evidence="1">Mitochondrion</location>
    </subcellularLocation>
</comment>
<evidence type="ECO:0000256" key="2">
    <source>
        <dbReference type="ARBA" id="ARBA00007232"/>
    </source>
</evidence>
<dbReference type="InterPro" id="IPR034596">
    <property type="entry name" value="Ribosomal_mL52"/>
</dbReference>
<protein>
    <recommendedName>
        <fullName evidence="7">Large ribosomal subunit protein mL52</fullName>
    </recommendedName>
    <alternativeName>
        <fullName evidence="8">39S ribosomal protein L52, mitochondrial</fullName>
    </alternativeName>
</protein>
<accession>A0A8S3ZEY8</accession>
<evidence type="ECO:0000256" key="9">
    <source>
        <dbReference type="SAM" id="MobiDB-lite"/>
    </source>
</evidence>